<dbReference type="SUPFAM" id="SSF48403">
    <property type="entry name" value="Ankyrin repeat"/>
    <property type="match status" value="1"/>
</dbReference>
<gene>
    <name evidence="2" type="ORF">GMRT_12949</name>
</gene>
<dbReference type="CDD" id="cd00180">
    <property type="entry name" value="PKc"/>
    <property type="match status" value="1"/>
</dbReference>
<proteinExistence type="predicted"/>
<dbReference type="Proteomes" id="UP000315496">
    <property type="component" value="Chromosome 2"/>
</dbReference>
<dbReference type="InterPro" id="IPR036770">
    <property type="entry name" value="Ankyrin_rpt-contain_sf"/>
</dbReference>
<dbReference type="SUPFAM" id="SSF56112">
    <property type="entry name" value="Protein kinase-like (PK-like)"/>
    <property type="match status" value="1"/>
</dbReference>
<evidence type="ECO:0000259" key="1">
    <source>
        <dbReference type="PROSITE" id="PS50011"/>
    </source>
</evidence>
<organism evidence="2 3">
    <name type="scientific">Giardia muris</name>
    <dbReference type="NCBI Taxonomy" id="5742"/>
    <lineage>
        <taxon>Eukaryota</taxon>
        <taxon>Metamonada</taxon>
        <taxon>Diplomonadida</taxon>
        <taxon>Hexamitidae</taxon>
        <taxon>Giardiinae</taxon>
        <taxon>Giardia</taxon>
    </lineage>
</organism>
<feature type="domain" description="Protein kinase" evidence="1">
    <location>
        <begin position="10"/>
        <end position="283"/>
    </location>
</feature>
<keyword evidence="2" id="KW-0418">Kinase</keyword>
<protein>
    <submittedName>
        <fullName evidence="2">Kinase, NEK</fullName>
    </submittedName>
</protein>
<evidence type="ECO:0000313" key="2">
    <source>
        <dbReference type="EMBL" id="TNJ29098.1"/>
    </source>
</evidence>
<dbReference type="GO" id="GO:0004672">
    <property type="term" value="F:protein kinase activity"/>
    <property type="evidence" value="ECO:0007669"/>
    <property type="project" value="InterPro"/>
</dbReference>
<dbReference type="InterPro" id="IPR002110">
    <property type="entry name" value="Ankyrin_rpt"/>
</dbReference>
<dbReference type="Pfam" id="PF12796">
    <property type="entry name" value="Ank_2"/>
    <property type="match status" value="1"/>
</dbReference>
<dbReference type="PANTHER" id="PTHR24120:SF4">
    <property type="entry name" value="GH07239P"/>
    <property type="match status" value="1"/>
</dbReference>
<dbReference type="OrthoDB" id="194358at2759"/>
<keyword evidence="3" id="KW-1185">Reference proteome</keyword>
<reference evidence="2 3" key="1">
    <citation type="submission" date="2019-05" db="EMBL/GenBank/DDBJ databases">
        <title>The compact genome of Giardia muris reveals important steps in the evolution of intestinal protozoan parasites.</title>
        <authorList>
            <person name="Xu F."/>
            <person name="Jimenez-Gonzalez A."/>
            <person name="Einarsson E."/>
            <person name="Astvaldsson A."/>
            <person name="Peirasmaki D."/>
            <person name="Eckmann L."/>
            <person name="Andersson J.O."/>
            <person name="Svard S.G."/>
            <person name="Jerlstrom-Hultqvist J."/>
        </authorList>
    </citation>
    <scope>NUCLEOTIDE SEQUENCE [LARGE SCALE GENOMIC DNA]</scope>
    <source>
        <strain evidence="2 3">Roberts-Thomson</strain>
    </source>
</reference>
<sequence>MSAIQLPSPYVWKADVCQTTLGGVYTAVDTTHNVEVAIKVVCFRDFTEDEINCLLHETRMLIYLNHPNVLRSYDVIIDSAASTYYLIMEQCPGNLEMAITLHEAIGTPISEEYIWFIAAQMIKGLLYLHEPLEKQMVDYYGVQQPVGVVKHNYLTVSDVLIGADGLCKIGGICSEEAQLKFRSGRAPLEKLLQQAPEIVRFEPSITEKVDIWSLGMILYALAARRPLWSTTDYGSCLKEMEGGKQVRIPLEYSDGLDDFINTCLNPDAMYRPGAIDLQDHPIARSYIERLERGEFPSLLPLIGLGNSQDILEASLPSEMTRGSVIDPGTGPEMTSMSQIPDLIQAPVAIMSTPISIFFAEGPELPLQPLFIVEDEVKDEMCPEYPPISEPEVAPPHLAAAPLTVYYMEGPDLPLQPMFIVDEEPHPPLFTPRCSEDETYHVVLDQLPLLPLQPIFIVEDVTPMERGSTCGLQYPGGELIDSLQAPDMPDEMRFQPSVPPPVPFAHVDRDSTASLQSANDMFAAEKIVRVIAEASLAHSDEESGILSLQEDNMTLSSLTEFPQTTELELESQVASQMVDQTTLIAPQALEPEIVNEEAAPIQRSLSMPVRHLGDKPSQNGGHITMLMSAIERDDREAVAAYLSQCGAADLKGKTALMRAAERGYTHYFDMLISEARMVDVDGWTALFYATEKNVPEAIEKLAPLEADIVLPNGRSALMHAALWDRHECVLALAPYQAGRATKDTYFEGQGFTALMEAARWGRVRSVMILAPHEHMLLDAEDHDALWHARNSSSSVRDELREKCITILEQFLV</sequence>
<dbReference type="GO" id="GO:0005524">
    <property type="term" value="F:ATP binding"/>
    <property type="evidence" value="ECO:0007669"/>
    <property type="project" value="InterPro"/>
</dbReference>
<dbReference type="Gene3D" id="1.10.510.10">
    <property type="entry name" value="Transferase(Phosphotransferase) domain 1"/>
    <property type="match status" value="1"/>
</dbReference>
<dbReference type="Gene3D" id="1.25.40.20">
    <property type="entry name" value="Ankyrin repeat-containing domain"/>
    <property type="match status" value="1"/>
</dbReference>
<keyword evidence="2" id="KW-0808">Transferase</keyword>
<dbReference type="PROSITE" id="PS50011">
    <property type="entry name" value="PROTEIN_KINASE_DOM"/>
    <property type="match status" value="1"/>
</dbReference>
<dbReference type="VEuPathDB" id="GiardiaDB:GMRT_12949"/>
<comment type="caution">
    <text evidence="2">The sequence shown here is derived from an EMBL/GenBank/DDBJ whole genome shotgun (WGS) entry which is preliminary data.</text>
</comment>
<dbReference type="AlphaFoldDB" id="A0A4Z1T073"/>
<dbReference type="SMART" id="SM00248">
    <property type="entry name" value="ANK"/>
    <property type="match status" value="4"/>
</dbReference>
<accession>A0A4Z1T073</accession>
<dbReference type="EMBL" id="VDLU01000002">
    <property type="protein sequence ID" value="TNJ29098.1"/>
    <property type="molecule type" value="Genomic_DNA"/>
</dbReference>
<name>A0A4Z1T073_GIAMU</name>
<dbReference type="PANTHER" id="PTHR24120">
    <property type="entry name" value="GH07239P"/>
    <property type="match status" value="1"/>
</dbReference>
<dbReference type="Pfam" id="PF07714">
    <property type="entry name" value="PK_Tyr_Ser-Thr"/>
    <property type="match status" value="1"/>
</dbReference>
<evidence type="ECO:0000313" key="3">
    <source>
        <dbReference type="Proteomes" id="UP000315496"/>
    </source>
</evidence>
<dbReference type="InterPro" id="IPR011009">
    <property type="entry name" value="Kinase-like_dom_sf"/>
</dbReference>
<dbReference type="InterPro" id="IPR000719">
    <property type="entry name" value="Prot_kinase_dom"/>
</dbReference>
<dbReference type="InterPro" id="IPR001245">
    <property type="entry name" value="Ser-Thr/Tyr_kinase_cat_dom"/>
</dbReference>